<gene>
    <name evidence="2" type="ORF">GCK72_006003</name>
</gene>
<feature type="region of interest" description="Disordered" evidence="1">
    <location>
        <begin position="160"/>
        <end position="302"/>
    </location>
</feature>
<organism evidence="2 3">
    <name type="scientific">Caenorhabditis remanei</name>
    <name type="common">Caenorhabditis vulgaris</name>
    <dbReference type="NCBI Taxonomy" id="31234"/>
    <lineage>
        <taxon>Eukaryota</taxon>
        <taxon>Metazoa</taxon>
        <taxon>Ecdysozoa</taxon>
        <taxon>Nematoda</taxon>
        <taxon>Chromadorea</taxon>
        <taxon>Rhabditida</taxon>
        <taxon>Rhabditina</taxon>
        <taxon>Rhabditomorpha</taxon>
        <taxon>Rhabditoidea</taxon>
        <taxon>Rhabditidae</taxon>
        <taxon>Peloderinae</taxon>
        <taxon>Caenorhabditis</taxon>
    </lineage>
</organism>
<dbReference type="Proteomes" id="UP000483820">
    <property type="component" value="Chromosome II"/>
</dbReference>
<feature type="compositionally biased region" description="Acidic residues" evidence="1">
    <location>
        <begin position="176"/>
        <end position="185"/>
    </location>
</feature>
<dbReference type="GeneID" id="78774146"/>
<evidence type="ECO:0000313" key="3">
    <source>
        <dbReference type="Proteomes" id="UP000483820"/>
    </source>
</evidence>
<reference evidence="2 3" key="1">
    <citation type="submission" date="2019-12" db="EMBL/GenBank/DDBJ databases">
        <title>Chromosome-level assembly of the Caenorhabditis remanei genome.</title>
        <authorList>
            <person name="Teterina A.A."/>
            <person name="Willis J.H."/>
            <person name="Phillips P.C."/>
        </authorList>
    </citation>
    <scope>NUCLEOTIDE SEQUENCE [LARGE SCALE GENOMIC DNA]</scope>
    <source>
        <strain evidence="2 3">PX506</strain>
        <tissue evidence="2">Whole organism</tissue>
    </source>
</reference>
<dbReference type="EMBL" id="WUAV01000002">
    <property type="protein sequence ID" value="KAF1766047.1"/>
    <property type="molecule type" value="Genomic_DNA"/>
</dbReference>
<accession>A0A6A5HH13</accession>
<dbReference type="RefSeq" id="XP_053589624.1">
    <property type="nucleotide sequence ID" value="XM_053725430.1"/>
</dbReference>
<feature type="compositionally biased region" description="Pro residues" evidence="1">
    <location>
        <begin position="160"/>
        <end position="171"/>
    </location>
</feature>
<evidence type="ECO:0000313" key="2">
    <source>
        <dbReference type="EMBL" id="KAF1766047.1"/>
    </source>
</evidence>
<feature type="compositionally biased region" description="Pro residues" evidence="1">
    <location>
        <begin position="226"/>
        <end position="247"/>
    </location>
</feature>
<dbReference type="KEGG" id="crq:GCK72_006003"/>
<name>A0A6A5HH13_CAERE</name>
<evidence type="ECO:0000256" key="1">
    <source>
        <dbReference type="SAM" id="MobiDB-lite"/>
    </source>
</evidence>
<comment type="caution">
    <text evidence="2">The sequence shown here is derived from an EMBL/GenBank/DDBJ whole genome shotgun (WGS) entry which is preliminary data.</text>
</comment>
<protein>
    <submittedName>
        <fullName evidence="2">Uncharacterized protein</fullName>
    </submittedName>
</protein>
<dbReference type="AlphaFoldDB" id="A0A6A5HH13"/>
<sequence>MRLCTFLLTRETLELLDRLCLMAHYETTPEVLVLTFPGQGDGGIDLIRKIMDPTIGTNPLDFQILSILGSTQMIQIERRRNPRGIFDFPRGSHRRLLIQMNATEAFRDMIVNYITGRAYLEPYVWNYFVGGNYVKYFEASDRARQIQPYPVLGRYMPPYPNRAPVNAPQPPQQENGADEEIDVENSNDSRASSVLGAASGTPYSPPYSPHSPRYSLFADEPEEGVPPEPANIPRPPTPHAPPNPPAERLPNRPVARAQNRIDNNNRPGPSRHAWPPPPPPPYHSMHNYAPYDTNRRSYQNAPPNYDYQYMNSRYSYLLQLPL</sequence>
<proteinExistence type="predicted"/>
<dbReference type="CTD" id="78774146"/>